<protein>
    <recommendedName>
        <fullName evidence="3">Cilia and flagella associated protein 74</fullName>
    </recommendedName>
</protein>
<organism evidence="1 2">
    <name type="scientific">Pontoporia blainvillei</name>
    <name type="common">Franciscana</name>
    <name type="synonym">Delphinus blainvillei</name>
    <dbReference type="NCBI Taxonomy" id="48723"/>
    <lineage>
        <taxon>Eukaryota</taxon>
        <taxon>Metazoa</taxon>
        <taxon>Chordata</taxon>
        <taxon>Craniata</taxon>
        <taxon>Vertebrata</taxon>
        <taxon>Euteleostomi</taxon>
        <taxon>Mammalia</taxon>
        <taxon>Eutheria</taxon>
        <taxon>Laurasiatheria</taxon>
        <taxon>Artiodactyla</taxon>
        <taxon>Whippomorpha</taxon>
        <taxon>Cetacea</taxon>
        <taxon>Odontoceti</taxon>
        <taxon>Pontoporiidae</taxon>
        <taxon>Pontoporia</taxon>
    </lineage>
</organism>
<evidence type="ECO:0008006" key="3">
    <source>
        <dbReference type="Google" id="ProtNLM"/>
    </source>
</evidence>
<sequence>MEPGRAQDFTVTFSPDHESLYFSDRLQVVLFEKVGGHEVERPEFRVPQACTPALPTPGAPFAGRGPSLLCSRPQKISHQILVKGSAREHMMFVEGGDPLDVPVEALTVIPALDPERTEGAEELKPILVTLAYVQLDTDTPAPPATRELQVGCIRTSQLSPKKTVEFSLDSIASLQHKGFTIEPSKGFVEHGQTKTISISWMPPIDFDPDHPLMVSALLQLRGDVKETYKVLFVAQVVTSP</sequence>
<gene>
    <name evidence="1" type="ORF">BU61_11064</name>
</gene>
<dbReference type="EMBL" id="PGGH01367328">
    <property type="protein sequence ID" value="NIG61820.1"/>
    <property type="molecule type" value="Genomic_DNA"/>
</dbReference>
<proteinExistence type="predicted"/>
<keyword evidence="2" id="KW-1185">Reference proteome</keyword>
<dbReference type="Proteomes" id="UP001165941">
    <property type="component" value="Unassembled WGS sequence"/>
</dbReference>
<evidence type="ECO:0000313" key="1">
    <source>
        <dbReference type="EMBL" id="NIG61820.1"/>
    </source>
</evidence>
<reference evidence="1" key="1">
    <citation type="submission" date="2018-05" db="EMBL/GenBank/DDBJ databases">
        <authorList>
            <person name="Pedro S.L.S."/>
            <person name="Freitas R.C."/>
            <person name="Barreto A.S."/>
            <person name="Lima A.O.S."/>
        </authorList>
    </citation>
    <scope>NUCLEOTIDE SEQUENCE</scope>
    <source>
        <strain evidence="1">BP203</strain>
        <tissue evidence="1">Muscle</tissue>
    </source>
</reference>
<accession>A0ABX0SAW8</accession>
<dbReference type="PANTHER" id="PTHR22538:SF0">
    <property type="entry name" value="CILIA- AND FLAGELLA-ASSOCIATED PROTEIN 74"/>
    <property type="match status" value="1"/>
</dbReference>
<evidence type="ECO:0000313" key="2">
    <source>
        <dbReference type="Proteomes" id="UP001165941"/>
    </source>
</evidence>
<dbReference type="PANTHER" id="PTHR22538">
    <property type="entry name" value="CILIA- AND FLAGELLA-ASSOCIATED PROTEIN 74"/>
    <property type="match status" value="1"/>
</dbReference>
<name>A0ABX0SAW8_PONBL</name>
<comment type="caution">
    <text evidence="1">The sequence shown here is derived from an EMBL/GenBank/DDBJ whole genome shotgun (WGS) entry which is preliminary data.</text>
</comment>